<comment type="caution">
    <text evidence="2">The sequence shown here is derived from an EMBL/GenBank/DDBJ whole genome shotgun (WGS) entry which is preliminary data.</text>
</comment>
<keyword evidence="3" id="KW-1185">Reference proteome</keyword>
<dbReference type="Proteomes" id="UP000822688">
    <property type="component" value="Chromosome 4"/>
</dbReference>
<feature type="compositionally biased region" description="Basic and acidic residues" evidence="1">
    <location>
        <begin position="85"/>
        <end position="100"/>
    </location>
</feature>
<protein>
    <submittedName>
        <fullName evidence="2">Uncharacterized protein</fullName>
    </submittedName>
</protein>
<evidence type="ECO:0000313" key="2">
    <source>
        <dbReference type="EMBL" id="KAG0580101.1"/>
    </source>
</evidence>
<reference evidence="2" key="1">
    <citation type="submission" date="2020-06" db="EMBL/GenBank/DDBJ databases">
        <title>WGS assembly of Ceratodon purpureus strain R40.</title>
        <authorList>
            <person name="Carey S.B."/>
            <person name="Jenkins J."/>
            <person name="Shu S."/>
            <person name="Lovell J.T."/>
            <person name="Sreedasyam A."/>
            <person name="Maumus F."/>
            <person name="Tiley G.P."/>
            <person name="Fernandez-Pozo N."/>
            <person name="Barry K."/>
            <person name="Chen C."/>
            <person name="Wang M."/>
            <person name="Lipzen A."/>
            <person name="Daum C."/>
            <person name="Saski C.A."/>
            <person name="Payton A.C."/>
            <person name="Mcbreen J.C."/>
            <person name="Conrad R.E."/>
            <person name="Kollar L.M."/>
            <person name="Olsson S."/>
            <person name="Huttunen S."/>
            <person name="Landis J.B."/>
            <person name="Wickett N.J."/>
            <person name="Johnson M.G."/>
            <person name="Rensing S.A."/>
            <person name="Grimwood J."/>
            <person name="Schmutz J."/>
            <person name="Mcdaniel S.F."/>
        </authorList>
    </citation>
    <scope>NUCLEOTIDE SEQUENCE</scope>
    <source>
        <strain evidence="2">R40</strain>
    </source>
</reference>
<feature type="region of interest" description="Disordered" evidence="1">
    <location>
        <begin position="1"/>
        <end position="197"/>
    </location>
</feature>
<feature type="region of interest" description="Disordered" evidence="1">
    <location>
        <begin position="241"/>
        <end position="401"/>
    </location>
</feature>
<accession>A0A8T0IBA6</accession>
<organism evidence="2 3">
    <name type="scientific">Ceratodon purpureus</name>
    <name type="common">Fire moss</name>
    <name type="synonym">Dicranum purpureum</name>
    <dbReference type="NCBI Taxonomy" id="3225"/>
    <lineage>
        <taxon>Eukaryota</taxon>
        <taxon>Viridiplantae</taxon>
        <taxon>Streptophyta</taxon>
        <taxon>Embryophyta</taxon>
        <taxon>Bryophyta</taxon>
        <taxon>Bryophytina</taxon>
        <taxon>Bryopsida</taxon>
        <taxon>Dicranidae</taxon>
        <taxon>Pseudoditrichales</taxon>
        <taxon>Ditrichaceae</taxon>
        <taxon>Ceratodon</taxon>
    </lineage>
</organism>
<feature type="compositionally biased region" description="Polar residues" evidence="1">
    <location>
        <begin position="101"/>
        <end position="143"/>
    </location>
</feature>
<name>A0A8T0IBA6_CERPU</name>
<feature type="compositionally biased region" description="Basic and acidic residues" evidence="1">
    <location>
        <begin position="188"/>
        <end position="197"/>
    </location>
</feature>
<dbReference type="AlphaFoldDB" id="A0A8T0IBA6"/>
<feature type="compositionally biased region" description="Basic residues" evidence="1">
    <location>
        <begin position="17"/>
        <end position="36"/>
    </location>
</feature>
<feature type="compositionally biased region" description="Polar residues" evidence="1">
    <location>
        <begin position="1"/>
        <end position="15"/>
    </location>
</feature>
<feature type="compositionally biased region" description="Polar residues" evidence="1">
    <location>
        <begin position="69"/>
        <end position="82"/>
    </location>
</feature>
<evidence type="ECO:0000313" key="3">
    <source>
        <dbReference type="Proteomes" id="UP000822688"/>
    </source>
</evidence>
<proteinExistence type="predicted"/>
<evidence type="ECO:0000256" key="1">
    <source>
        <dbReference type="SAM" id="MobiDB-lite"/>
    </source>
</evidence>
<feature type="compositionally biased region" description="Polar residues" evidence="1">
    <location>
        <begin position="387"/>
        <end position="401"/>
    </location>
</feature>
<sequence>MDPAQGETQGKSITSKLKAKVKGVKSKVHLPGHKKRHGDDGQGNEGDSSDYSSDDSPKKPGPETGYNVGHSTPFTTVRTTPLSPVREKPSSRESHNRDYDSQPSHTTSGYDSQPSHTTSGYNSQPSHTTSGYNSQPSHTTSGYDTHHSPSTPPTLDEKFQYREGGNTTSITEGMAKMGYDENPSSPTKPREGVLGKVKDSVGGAAAVVGSKMGYYTEVEQTPVVPSPRDPNAPSVIDKAKASLGMDKPSDPNAPTLMEKTKATLGLDKPSDPNAPTLMEKTKATLGLDKPSDPNAPTLMEKTKATLGLGPSSPNSVTSATSQPSQPSQPGVVDRVTGAVSSLFSGSPKGSTGEDVQHTFPAQSDYVPPAATVPHQSYGGRIGDERMTTTSTGDYNQTTNRY</sequence>
<gene>
    <name evidence="2" type="ORF">KC19_4G147000</name>
</gene>
<feature type="compositionally biased region" description="Polar residues" evidence="1">
    <location>
        <begin position="311"/>
        <end position="320"/>
    </location>
</feature>
<feature type="compositionally biased region" description="Polar residues" evidence="1">
    <location>
        <begin position="338"/>
        <end position="349"/>
    </location>
</feature>
<dbReference type="EMBL" id="CM026424">
    <property type="protein sequence ID" value="KAG0580101.1"/>
    <property type="molecule type" value="Genomic_DNA"/>
</dbReference>